<protein>
    <submittedName>
        <fullName evidence="8">Unannotated protein</fullName>
    </submittedName>
</protein>
<dbReference type="Pfam" id="PF01794">
    <property type="entry name" value="Ferric_reduct"/>
    <property type="match status" value="1"/>
</dbReference>
<reference evidence="8" key="1">
    <citation type="submission" date="2020-05" db="EMBL/GenBank/DDBJ databases">
        <authorList>
            <person name="Chiriac C."/>
            <person name="Salcher M."/>
            <person name="Ghai R."/>
            <person name="Kavagutti S V."/>
        </authorList>
    </citation>
    <scope>NUCLEOTIDE SEQUENCE</scope>
</reference>
<keyword evidence="3 5" id="KW-1133">Transmembrane helix</keyword>
<accession>A0A6J7IID9</accession>
<feature type="transmembrane region" description="Helical" evidence="5">
    <location>
        <begin position="149"/>
        <end position="170"/>
    </location>
</feature>
<organism evidence="8">
    <name type="scientific">freshwater metagenome</name>
    <dbReference type="NCBI Taxonomy" id="449393"/>
    <lineage>
        <taxon>unclassified sequences</taxon>
        <taxon>metagenomes</taxon>
        <taxon>ecological metagenomes</taxon>
    </lineage>
</organism>
<evidence type="ECO:0000256" key="2">
    <source>
        <dbReference type="ARBA" id="ARBA00022692"/>
    </source>
</evidence>
<evidence type="ECO:0000256" key="1">
    <source>
        <dbReference type="ARBA" id="ARBA00004141"/>
    </source>
</evidence>
<feature type="domain" description="Ferric oxidoreductase" evidence="6">
    <location>
        <begin position="16"/>
        <end position="134"/>
    </location>
</feature>
<dbReference type="AlphaFoldDB" id="A0A6J7IID9"/>
<evidence type="ECO:0000313" key="8">
    <source>
        <dbReference type="EMBL" id="CAB4931003.1"/>
    </source>
</evidence>
<evidence type="ECO:0000259" key="6">
    <source>
        <dbReference type="Pfam" id="PF01794"/>
    </source>
</evidence>
<dbReference type="InterPro" id="IPR013130">
    <property type="entry name" value="Fe3_Rdtase_TM_dom"/>
</dbReference>
<gene>
    <name evidence="7" type="ORF">UFOPK1827_00716</name>
    <name evidence="8" type="ORF">UFOPK3708_00841</name>
</gene>
<sequence>MGSVWWYVARSSGLVAWGLASLAVLWGLFLSTKVMGKKARPNWLLDLHRFLGGLTVVFIAIHLGGLFLDPYIDFGAAQLLIPFASTWKPLAVAWGVVAFYVLLAVEITSLLRKHIPKKWWKAVHMSSYAVFVLGTVHLLTAGTDRHSPILLWTVAGFTAAVAAMTLYRILTPRETRTIDSDTIRAAQPIG</sequence>
<evidence type="ECO:0000256" key="5">
    <source>
        <dbReference type="SAM" id="Phobius"/>
    </source>
</evidence>
<keyword evidence="2 5" id="KW-0812">Transmembrane</keyword>
<comment type="subcellular location">
    <subcellularLocation>
        <location evidence="1">Membrane</location>
        <topology evidence="1">Multi-pass membrane protein</topology>
    </subcellularLocation>
</comment>
<feature type="transmembrane region" description="Helical" evidence="5">
    <location>
        <begin position="123"/>
        <end position="143"/>
    </location>
</feature>
<evidence type="ECO:0000313" key="7">
    <source>
        <dbReference type="EMBL" id="CAB4602551.1"/>
    </source>
</evidence>
<dbReference type="EMBL" id="CAFBNA010000040">
    <property type="protein sequence ID" value="CAB4931003.1"/>
    <property type="molecule type" value="Genomic_DNA"/>
</dbReference>
<evidence type="ECO:0000256" key="4">
    <source>
        <dbReference type="ARBA" id="ARBA00023136"/>
    </source>
</evidence>
<feature type="transmembrane region" description="Helical" evidence="5">
    <location>
        <begin position="50"/>
        <end position="72"/>
    </location>
</feature>
<keyword evidence="4 5" id="KW-0472">Membrane</keyword>
<dbReference type="EMBL" id="CAEZUO010000024">
    <property type="protein sequence ID" value="CAB4602551.1"/>
    <property type="molecule type" value="Genomic_DNA"/>
</dbReference>
<evidence type="ECO:0000256" key="3">
    <source>
        <dbReference type="ARBA" id="ARBA00022989"/>
    </source>
</evidence>
<name>A0A6J7IID9_9ZZZZ</name>
<feature type="transmembrane region" description="Helical" evidence="5">
    <location>
        <begin position="92"/>
        <end position="111"/>
    </location>
</feature>
<dbReference type="GO" id="GO:0016020">
    <property type="term" value="C:membrane"/>
    <property type="evidence" value="ECO:0007669"/>
    <property type="project" value="UniProtKB-SubCell"/>
</dbReference>
<proteinExistence type="predicted"/>
<feature type="transmembrane region" description="Helical" evidence="5">
    <location>
        <begin position="6"/>
        <end position="29"/>
    </location>
</feature>